<dbReference type="InterPro" id="IPR016024">
    <property type="entry name" value="ARM-type_fold"/>
</dbReference>
<feature type="region of interest" description="Disordered" evidence="1">
    <location>
        <begin position="685"/>
        <end position="707"/>
    </location>
</feature>
<feature type="compositionally biased region" description="Acidic residues" evidence="1">
    <location>
        <begin position="693"/>
        <end position="707"/>
    </location>
</feature>
<dbReference type="PANTHER" id="PTHR16212">
    <property type="entry name" value="FOCADHESIN FAMILY MEMBER"/>
    <property type="match status" value="1"/>
</dbReference>
<comment type="caution">
    <text evidence="2">The sequence shown here is derived from an EMBL/GenBank/DDBJ whole genome shotgun (WGS) entry which is preliminary data.</text>
</comment>
<reference evidence="2" key="1">
    <citation type="submission" date="2019-03" db="EMBL/GenBank/DDBJ databases">
        <title>Long read genome sequence of the mycoparasitic Pythium oligandrum ATCC 38472 isolated from sugarbeet rhizosphere.</title>
        <authorList>
            <person name="Gaulin E."/>
        </authorList>
    </citation>
    <scope>NUCLEOTIDE SEQUENCE</scope>
    <source>
        <strain evidence="2">ATCC 38472_TT</strain>
    </source>
</reference>
<protein>
    <recommendedName>
        <fullName evidence="4">DUF3730 domain-containing protein</fullName>
    </recommendedName>
</protein>
<dbReference type="InterPro" id="IPR045163">
    <property type="entry name" value="Focadhesin/RST1"/>
</dbReference>
<name>A0A8K1CAY0_PYTOL</name>
<evidence type="ECO:0000256" key="1">
    <source>
        <dbReference type="SAM" id="MobiDB-lite"/>
    </source>
</evidence>
<proteinExistence type="predicted"/>
<dbReference type="GO" id="GO:0060147">
    <property type="term" value="P:regulation of post-transcriptional gene silencing"/>
    <property type="evidence" value="ECO:0007669"/>
    <property type="project" value="InterPro"/>
</dbReference>
<dbReference type="OrthoDB" id="6125419at2759"/>
<gene>
    <name evidence="2" type="ORF">Poli38472_000036</name>
</gene>
<evidence type="ECO:0000313" key="3">
    <source>
        <dbReference type="Proteomes" id="UP000794436"/>
    </source>
</evidence>
<evidence type="ECO:0000313" key="2">
    <source>
        <dbReference type="EMBL" id="TMW59994.1"/>
    </source>
</evidence>
<sequence>MAELKPLTALRKASHAAFHKAQEDALDALISTRSAASSQRLLDAVLAASETHKQPPHELLTHLKSAVAVCTTPSAKAEFLGFALVSRVLPLCVVSPVAAPFVQDALLDVYVANPDVLPGVLAAIEELSDVQHFEPLVPVLLKALTESTAHSTRTLALLQTLGRRSWDAEAEKVRSGIVRVFTRALQLLPRSKDPVAWLVSSSLVASTVDLLTASSSASSTVSETAHWVLSSVVHGVQQQLGVLSLLQSLRELARAFPSDLWSSSYITLCGYLLTLSECGLREQQLVLDILRVVLQAGRKTTKGTRVVYVEALVVPLVSVLPTHAKDASALLQVVMELTFTTPFESTSLPVFDAILPGEPSAHAASLLALAHSSSSLEAWLATLFHSESESVAKDGDVAWLVLALGASLVDHRGSLRLEGLKALERQLKHRRGYWNATQTKLLVSTLVFLTSSLQPSSPDHSVWLSKGFQVLATLAATTTETMKIILRLIKRMALVDALKSQALHLQMLVWKQDSRVYPYLETLLQSFEEEEEEEDDNKAKERTLVHMATILAICEKDPETGVEWIAAIQNGLEDESVGVVTMAVNAVTTLCVADCLDYETTLKILMNKMRKKKIECVDDDRFQQELCRLYALSSRLETSAKYRTKLLDELWEYTESESASVRLEAYTALVGFELVTLGLSLPDPRTAIRHTDEEDEDEEEEDLTEEEIQENVERVWTALQSEKDATVRTAIESLLLKILDAECKRLTPGSARGGVAAAASFALENRVSSAATKELKKHFPARPDLNVAEDAGLDDYRRVLLAYQTQDALENAQAKRKDRRLRVVSTQVDEMKALLDRVLAHPAPTWLGSDANTTTETLTNVLLWTEALSGYTGKLLERLHEFAKLRTPSDGTAQQTTEMLESLAHEQLSRLVETAQANPFGYLVLGALAGQARGLNLVAVDVATTALRRQLRQGVEAARVFKDKAHEHHVELLHVTLGMLLSLTKRGEDKTVDDDVALLLSMLHSQYPALLRASVLLCVSHLGALIAGEGAETLVKSANQLHNAQSRAKPIADAVWRVFLESAALASEGEMFPMSEASASVKLRQQPNSAAVDPLVAHASLLSLSRLSQSFASLKRLSWLESLSDGLIASKTSCSSEVPVVLALGPVLFECVKYNLVSSKRVYELAAELLDHQQSNGQSLVAVGFVLRAMAAADGIVNPSLLESFVRQVETSDDSALALLSLFGSSTGVVVCPQLSTPTDQRLVVMWESSVVQRAVARLEVLSMTDAVASSVLAIIADQVESVVVLQKNKTFDAESQTLPATSLVFKIVDFVRQHASSEPVESEEDVEVEATTQSVLRCLGRVSLLPALNFAPLVRRTMYHFANVQVTQACLSLAAAHASCVNLVMTDLLVSERLLNSSSEFLSTVTEILRVARARLTSEQQSTLLARTFDAWSHHWQFASRSPEVVKAAEVWTTALADAVVSSDEALATTTRGLLWESFLPRLPFRPQGSTSIGVLQGMAIDVLLKIDKEAGDEDDVWQRLLTLSIDTKAQRGPENWWCYGKLLSFVVNAGGASSQRVGSTIALIGRWLLQQDYGRWIHSTTEARDQLVFGLVSAVFQPSGGSNLSTSRTRKPESSESWLLELLDAFARNLGHLSEQQTRRAHRRAFFLFVNSVVSWQLLCNHEVYQLANSSSPVAARIPEALLSAGLVHHPQLATVWTRLWTLRTQLSQEQALADHAEDLWSYSTAITRIASHTHVLGSADLITGSTHRELI</sequence>
<dbReference type="PANTHER" id="PTHR16212:SF4">
    <property type="entry name" value="FOCADHESIN"/>
    <property type="match status" value="1"/>
</dbReference>
<evidence type="ECO:0008006" key="4">
    <source>
        <dbReference type="Google" id="ProtNLM"/>
    </source>
</evidence>
<keyword evidence="3" id="KW-1185">Reference proteome</keyword>
<dbReference type="Proteomes" id="UP000794436">
    <property type="component" value="Unassembled WGS sequence"/>
</dbReference>
<dbReference type="EMBL" id="SPLM01000108">
    <property type="protein sequence ID" value="TMW59994.1"/>
    <property type="molecule type" value="Genomic_DNA"/>
</dbReference>
<accession>A0A8K1CAY0</accession>
<dbReference type="SUPFAM" id="SSF48371">
    <property type="entry name" value="ARM repeat"/>
    <property type="match status" value="1"/>
</dbReference>
<organism evidence="2 3">
    <name type="scientific">Pythium oligandrum</name>
    <name type="common">Mycoparasitic fungus</name>
    <dbReference type="NCBI Taxonomy" id="41045"/>
    <lineage>
        <taxon>Eukaryota</taxon>
        <taxon>Sar</taxon>
        <taxon>Stramenopiles</taxon>
        <taxon>Oomycota</taxon>
        <taxon>Peronosporomycetes</taxon>
        <taxon>Pythiales</taxon>
        <taxon>Pythiaceae</taxon>
        <taxon>Pythium</taxon>
    </lineage>
</organism>